<dbReference type="EMBL" id="JAJADR010000015">
    <property type="protein sequence ID" value="MCB2411141.1"/>
    <property type="molecule type" value="Genomic_DNA"/>
</dbReference>
<sequence>MLVIGIVIAALLLSLVYLAAGRGTLLRLEAQRIVQRRNLQSGLAYLEAAAALPYFQAVDFDLFGAEKDSVQVEKRPWGVFDTGIVVAHQGTERDTLLALLGCHFDETGRAALYLADTNTPVAVGGGQIIGTSYLPKAGIRPYVGGLVTNPAPSASIRGQVRESQHSLPIETADVIRQLSKYDIAQLREWLPPATQTRSLARVMQHSFADLPLLVEHTTTSPLAHVSLSGNIILTSNQRLIIEPTAQLNNILLIAPVIVFKKGFSGQVQALARDTIILEEGCRLTYPSALCASSSTTNAVVLLGANSAVSGAVLAVSTGPNLYGATIRMSPGALVEGQVLTSGQLENCAQVHGSVVAHQLLYRTPSTFFTNYFINATIDRPILSPHFITTPILNSASKTAVVSWLQ</sequence>
<gene>
    <name evidence="1" type="ORF">LGH74_24350</name>
</gene>
<protein>
    <submittedName>
        <fullName evidence="1">Uncharacterized protein</fullName>
    </submittedName>
</protein>
<proteinExistence type="predicted"/>
<organism evidence="1 2">
    <name type="scientific">Hymenobacter lucidus</name>
    <dbReference type="NCBI Taxonomy" id="2880930"/>
    <lineage>
        <taxon>Bacteria</taxon>
        <taxon>Pseudomonadati</taxon>
        <taxon>Bacteroidota</taxon>
        <taxon>Cytophagia</taxon>
        <taxon>Cytophagales</taxon>
        <taxon>Hymenobacteraceae</taxon>
        <taxon>Hymenobacter</taxon>
    </lineage>
</organism>
<accession>A0ABS8AZA7</accession>
<evidence type="ECO:0000313" key="1">
    <source>
        <dbReference type="EMBL" id="MCB2411141.1"/>
    </source>
</evidence>
<dbReference type="Proteomes" id="UP001165296">
    <property type="component" value="Unassembled WGS sequence"/>
</dbReference>
<keyword evidence="2" id="KW-1185">Reference proteome</keyword>
<reference evidence="1" key="1">
    <citation type="submission" date="2021-10" db="EMBL/GenBank/DDBJ databases">
        <authorList>
            <person name="Dean J.D."/>
            <person name="Kim M.K."/>
            <person name="Newey C.N."/>
            <person name="Stoker T.S."/>
            <person name="Thompson D.W."/>
            <person name="Grose J.H."/>
        </authorList>
    </citation>
    <scope>NUCLEOTIDE SEQUENCE</scope>
    <source>
        <strain evidence="1">BT178</strain>
    </source>
</reference>
<name>A0ABS8AZA7_9BACT</name>
<evidence type="ECO:0000313" key="2">
    <source>
        <dbReference type="Proteomes" id="UP001165296"/>
    </source>
</evidence>
<comment type="caution">
    <text evidence="1">The sequence shown here is derived from an EMBL/GenBank/DDBJ whole genome shotgun (WGS) entry which is preliminary data.</text>
</comment>